<feature type="signal peptide" evidence="1">
    <location>
        <begin position="1"/>
        <end position="16"/>
    </location>
</feature>
<dbReference type="AlphaFoldDB" id="A0A9P7VQ18"/>
<accession>A0A9P7VQ18</accession>
<evidence type="ECO:0000256" key="1">
    <source>
        <dbReference type="SAM" id="SignalP"/>
    </source>
</evidence>
<dbReference type="Proteomes" id="UP000812287">
    <property type="component" value="Unassembled WGS sequence"/>
</dbReference>
<organism evidence="2 3">
    <name type="scientific">Guyanagaster necrorhizus</name>
    <dbReference type="NCBI Taxonomy" id="856835"/>
    <lineage>
        <taxon>Eukaryota</taxon>
        <taxon>Fungi</taxon>
        <taxon>Dikarya</taxon>
        <taxon>Basidiomycota</taxon>
        <taxon>Agaricomycotina</taxon>
        <taxon>Agaricomycetes</taxon>
        <taxon>Agaricomycetidae</taxon>
        <taxon>Agaricales</taxon>
        <taxon>Marasmiineae</taxon>
        <taxon>Physalacriaceae</taxon>
        <taxon>Guyanagaster</taxon>
    </lineage>
</organism>
<feature type="chain" id="PRO_5040179146" evidence="1">
    <location>
        <begin position="17"/>
        <end position="397"/>
    </location>
</feature>
<dbReference type="EMBL" id="MU250537">
    <property type="protein sequence ID" value="KAG7445306.1"/>
    <property type="molecule type" value="Genomic_DNA"/>
</dbReference>
<reference evidence="2" key="1">
    <citation type="submission" date="2020-11" db="EMBL/GenBank/DDBJ databases">
        <title>Adaptations for nitrogen fixation in a non-lichenized fungal sporocarp promotes dispersal by wood-feeding termites.</title>
        <authorList>
            <consortium name="DOE Joint Genome Institute"/>
            <person name="Koch R.A."/>
            <person name="Yoon G."/>
            <person name="Arayal U."/>
            <person name="Lail K."/>
            <person name="Amirebrahimi M."/>
            <person name="Labutti K."/>
            <person name="Lipzen A."/>
            <person name="Riley R."/>
            <person name="Barry K."/>
            <person name="Henrissat B."/>
            <person name="Grigoriev I.V."/>
            <person name="Herr J.R."/>
            <person name="Aime M.C."/>
        </authorList>
    </citation>
    <scope>NUCLEOTIDE SEQUENCE</scope>
    <source>
        <strain evidence="2">MCA 3950</strain>
    </source>
</reference>
<keyword evidence="3" id="KW-1185">Reference proteome</keyword>
<evidence type="ECO:0000313" key="3">
    <source>
        <dbReference type="Proteomes" id="UP000812287"/>
    </source>
</evidence>
<name>A0A9P7VQ18_9AGAR</name>
<gene>
    <name evidence="2" type="ORF">BT62DRAFT_994824</name>
</gene>
<evidence type="ECO:0000313" key="2">
    <source>
        <dbReference type="EMBL" id="KAG7445306.1"/>
    </source>
</evidence>
<dbReference type="GeneID" id="66112781"/>
<sequence>MSSTLIFLKFISPSAASVTSADGTILERVISRADLLEVAPDRENALMCHATTEELRETLKLRSTSPHAQSLHIYQRYDSSMKLPKTSVRTSVFLSSSDVSGTSATEGLRRRVLSANGGPTETLKDIRNRLVMDPKGNISVFDPWNPIGLRLSTQDKLISPRPLGPTHVLVVVDASEVSETASQKRTVCARSIQTPINDLLFKLNAPNLSKEPKLPPRMHQELPRVGIRVPHIETFRILVIFLHTRNRIELMRAVLPEWIRDIMQQRLTVSRLAVPAQHVEFKEKKKTKLLGILSLGSMSTESFTSVAPVDPDPDRLLDKVAGEVAEASRDDDAFGRDLVEATATLNALRDNLTFIGFHEKSLWAELDECSDVLYRAIALTSDPKDSTLQPSSLYEVI</sequence>
<protein>
    <submittedName>
        <fullName evidence="2">Uncharacterized protein</fullName>
    </submittedName>
</protein>
<proteinExistence type="predicted"/>
<dbReference type="RefSeq" id="XP_043038806.1">
    <property type="nucleotide sequence ID" value="XM_043190484.1"/>
</dbReference>
<dbReference type="OrthoDB" id="2946666at2759"/>
<comment type="caution">
    <text evidence="2">The sequence shown here is derived from an EMBL/GenBank/DDBJ whole genome shotgun (WGS) entry which is preliminary data.</text>
</comment>
<keyword evidence="1" id="KW-0732">Signal</keyword>